<accession>A0AA38J0G4</accession>
<proteinExistence type="predicted"/>
<name>A0AA38J0G4_9CUCU</name>
<dbReference type="EMBL" id="JALNTZ010000001">
    <property type="protein sequence ID" value="KAJ3665193.1"/>
    <property type="molecule type" value="Genomic_DNA"/>
</dbReference>
<reference evidence="1" key="1">
    <citation type="journal article" date="2023" name="G3 (Bethesda)">
        <title>Whole genome assemblies of Zophobas morio and Tenebrio molitor.</title>
        <authorList>
            <person name="Kaur S."/>
            <person name="Stinson S.A."/>
            <person name="diCenzo G.C."/>
        </authorList>
    </citation>
    <scope>NUCLEOTIDE SEQUENCE</scope>
    <source>
        <strain evidence="1">QUZm001</strain>
    </source>
</reference>
<dbReference type="Proteomes" id="UP001168821">
    <property type="component" value="Unassembled WGS sequence"/>
</dbReference>
<dbReference type="AlphaFoldDB" id="A0AA38J0G4"/>
<keyword evidence="2" id="KW-1185">Reference proteome</keyword>
<protein>
    <submittedName>
        <fullName evidence="1">Uncharacterized protein</fullName>
    </submittedName>
</protein>
<comment type="caution">
    <text evidence="1">The sequence shown here is derived from an EMBL/GenBank/DDBJ whole genome shotgun (WGS) entry which is preliminary data.</text>
</comment>
<evidence type="ECO:0000313" key="2">
    <source>
        <dbReference type="Proteomes" id="UP001168821"/>
    </source>
</evidence>
<evidence type="ECO:0000313" key="1">
    <source>
        <dbReference type="EMBL" id="KAJ3665193.1"/>
    </source>
</evidence>
<organism evidence="1 2">
    <name type="scientific">Zophobas morio</name>
    <dbReference type="NCBI Taxonomy" id="2755281"/>
    <lineage>
        <taxon>Eukaryota</taxon>
        <taxon>Metazoa</taxon>
        <taxon>Ecdysozoa</taxon>
        <taxon>Arthropoda</taxon>
        <taxon>Hexapoda</taxon>
        <taxon>Insecta</taxon>
        <taxon>Pterygota</taxon>
        <taxon>Neoptera</taxon>
        <taxon>Endopterygota</taxon>
        <taxon>Coleoptera</taxon>
        <taxon>Polyphaga</taxon>
        <taxon>Cucujiformia</taxon>
        <taxon>Tenebrionidae</taxon>
        <taxon>Zophobas</taxon>
    </lineage>
</organism>
<sequence length="95" mass="10343">MVIRSIEGAGNEGRLVVVATIIMVSERHTMASAINVTVTMRSSTKEQQRGPDRPAAIGMGTIMFDYITILPFRQSRLDAARDPYLLIPGLAADPN</sequence>
<gene>
    <name evidence="1" type="ORF">Zmor_000700</name>
</gene>